<dbReference type="Pfam" id="PF03781">
    <property type="entry name" value="FGE-sulfatase"/>
    <property type="match status" value="1"/>
</dbReference>
<evidence type="ECO:0000259" key="1">
    <source>
        <dbReference type="Pfam" id="PF03781"/>
    </source>
</evidence>
<dbReference type="Proteomes" id="UP001055286">
    <property type="component" value="Unassembled WGS sequence"/>
</dbReference>
<dbReference type="SUPFAM" id="SSF56436">
    <property type="entry name" value="C-type lectin-like"/>
    <property type="match status" value="1"/>
</dbReference>
<proteinExistence type="predicted"/>
<reference evidence="2" key="2">
    <citation type="submission" date="2021-08" db="EMBL/GenBank/DDBJ databases">
        <authorList>
            <person name="Tani A."/>
            <person name="Ola A."/>
            <person name="Ogura Y."/>
            <person name="Katsura K."/>
            <person name="Hayashi T."/>
        </authorList>
    </citation>
    <scope>NUCLEOTIDE SEQUENCE</scope>
    <source>
        <strain evidence="2">JCM 32048</strain>
    </source>
</reference>
<dbReference type="EMBL" id="BPQJ01000009">
    <property type="protein sequence ID" value="GJD62143.1"/>
    <property type="molecule type" value="Genomic_DNA"/>
</dbReference>
<dbReference type="PANTHER" id="PTHR23150:SF19">
    <property type="entry name" value="FORMYLGLYCINE-GENERATING ENZYME"/>
    <property type="match status" value="1"/>
</dbReference>
<evidence type="ECO:0000313" key="2">
    <source>
        <dbReference type="EMBL" id="GJD62143.1"/>
    </source>
</evidence>
<dbReference type="AlphaFoldDB" id="A0AA37HAL6"/>
<sequence length="298" mass="32482">MGSADFYPEEAPVRRATVGDFWIDERPVTNAQFAEFAEATGYVSFAEMPPDPRDYPGMPPDMARAGSAVFVAPGASGDAQAHSWWHFVFGADWRHPQGPGSSVAQIMDHPVVHIAYQDAEAYARWAGKALPTEAEWEFAARGGRDGLIYPWGDDLAPSGRIMANYWQGRFPYENTCEDGFEGTSPAGSFPPNDFGLYDMIGNVWEWTDDWFSARPAAAERSCCGPVRARAASEAESYDPGGGPPVGRKVLKGGSHLCAANYCRRYRPAARHAQPIDSPASHIGFRCVVRQTGTALADI</sequence>
<dbReference type="InterPro" id="IPR051043">
    <property type="entry name" value="Sulfatase_Mod_Factor_Kinase"/>
</dbReference>
<dbReference type="Gene3D" id="3.90.1580.10">
    <property type="entry name" value="paralog of FGE (formylglycine-generating enzyme)"/>
    <property type="match status" value="1"/>
</dbReference>
<dbReference type="GO" id="GO:0120147">
    <property type="term" value="F:formylglycine-generating oxidase activity"/>
    <property type="evidence" value="ECO:0007669"/>
    <property type="project" value="TreeGrafter"/>
</dbReference>
<dbReference type="InterPro" id="IPR042095">
    <property type="entry name" value="SUMF_sf"/>
</dbReference>
<name>A0AA37HAL6_9HYPH</name>
<dbReference type="InterPro" id="IPR005532">
    <property type="entry name" value="SUMF_dom"/>
</dbReference>
<reference evidence="2" key="1">
    <citation type="journal article" date="2016" name="Front. Microbiol.">
        <title>Genome Sequence of the Piezophilic, Mesophilic Sulfate-Reducing Bacterium Desulfovibrio indicus J2T.</title>
        <authorList>
            <person name="Cao J."/>
            <person name="Maignien L."/>
            <person name="Shao Z."/>
            <person name="Alain K."/>
            <person name="Jebbar M."/>
        </authorList>
    </citation>
    <scope>NUCLEOTIDE SEQUENCE</scope>
    <source>
        <strain evidence="2">JCM 32048</strain>
    </source>
</reference>
<dbReference type="InterPro" id="IPR016187">
    <property type="entry name" value="CTDL_fold"/>
</dbReference>
<gene>
    <name evidence="2" type="ORF">MPEAHAMD_2294</name>
</gene>
<evidence type="ECO:0000313" key="3">
    <source>
        <dbReference type="Proteomes" id="UP001055286"/>
    </source>
</evidence>
<organism evidence="2 3">
    <name type="scientific">Methylobacterium frigidaeris</name>
    <dbReference type="NCBI Taxonomy" id="2038277"/>
    <lineage>
        <taxon>Bacteria</taxon>
        <taxon>Pseudomonadati</taxon>
        <taxon>Pseudomonadota</taxon>
        <taxon>Alphaproteobacteria</taxon>
        <taxon>Hyphomicrobiales</taxon>
        <taxon>Methylobacteriaceae</taxon>
        <taxon>Methylobacterium</taxon>
    </lineage>
</organism>
<dbReference type="PANTHER" id="PTHR23150">
    <property type="entry name" value="SULFATASE MODIFYING FACTOR 1, 2"/>
    <property type="match status" value="1"/>
</dbReference>
<protein>
    <submittedName>
        <fullName evidence="2">Formylglycine-generating enzyme</fullName>
    </submittedName>
</protein>
<accession>A0AA37HAL6</accession>
<feature type="domain" description="Sulfatase-modifying factor enzyme-like" evidence="1">
    <location>
        <begin position="1"/>
        <end position="287"/>
    </location>
</feature>
<keyword evidence="3" id="KW-1185">Reference proteome</keyword>
<comment type="caution">
    <text evidence="2">The sequence shown here is derived from an EMBL/GenBank/DDBJ whole genome shotgun (WGS) entry which is preliminary data.</text>
</comment>